<dbReference type="EMBL" id="WNHN01000666">
    <property type="protein sequence ID" value="MTV78209.1"/>
    <property type="molecule type" value="Genomic_DNA"/>
</dbReference>
<proteinExistence type="predicted"/>
<accession>A0AAW9W8W0</accession>
<protein>
    <submittedName>
        <fullName evidence="1">Uncharacterized protein</fullName>
    </submittedName>
</protein>
<gene>
    <name evidence="1" type="ORF">GM535_13405</name>
</gene>
<name>A0AAW9W8W0_STREE</name>
<sequence>MVANLFGKETGSAPPVTMEAVQQLVADEILASIVPGAGGVEERLQLAKKLSGNNSYEVLKQVTERFQEMMKAQGGNLKRQA</sequence>
<comment type="caution">
    <text evidence="1">The sequence shown here is derived from an EMBL/GenBank/DDBJ whole genome shotgun (WGS) entry which is preliminary data.</text>
</comment>
<dbReference type="RefSeq" id="WP_155459076.1">
    <property type="nucleotide sequence ID" value="NZ_WNHN01000666.1"/>
</dbReference>
<evidence type="ECO:0000313" key="2">
    <source>
        <dbReference type="Proteomes" id="UP000729182"/>
    </source>
</evidence>
<organism evidence="1 2">
    <name type="scientific">Streptococcus pneumoniae</name>
    <dbReference type="NCBI Taxonomy" id="1313"/>
    <lineage>
        <taxon>Bacteria</taxon>
        <taxon>Bacillati</taxon>
        <taxon>Bacillota</taxon>
        <taxon>Bacilli</taxon>
        <taxon>Lactobacillales</taxon>
        <taxon>Streptococcaceae</taxon>
        <taxon>Streptococcus</taxon>
    </lineage>
</organism>
<feature type="non-terminal residue" evidence="1">
    <location>
        <position position="81"/>
    </location>
</feature>
<evidence type="ECO:0000313" key="1">
    <source>
        <dbReference type="EMBL" id="MTV78209.1"/>
    </source>
</evidence>
<reference evidence="1" key="1">
    <citation type="submission" date="2019-11" db="EMBL/GenBank/DDBJ databases">
        <title>Growth characteristics of pneumococcus vary with the chemical composition of the capsule and with environmental conditions.</title>
        <authorList>
            <person name="Tothpal A."/>
            <person name="Desobry K."/>
            <person name="Joshi S."/>
            <person name="Wyllie A.L."/>
            <person name="Weinberger D.M."/>
        </authorList>
    </citation>
    <scope>NUCLEOTIDE SEQUENCE</scope>
    <source>
        <strain evidence="1">Pnumococcus10A</strain>
    </source>
</reference>
<dbReference type="AlphaFoldDB" id="A0AAW9W8W0"/>
<dbReference type="Proteomes" id="UP000729182">
    <property type="component" value="Unassembled WGS sequence"/>
</dbReference>